<accession>A0AC35TWN9</accession>
<evidence type="ECO:0000313" key="2">
    <source>
        <dbReference type="WBParaSite" id="RSKR_0000496500.1"/>
    </source>
</evidence>
<dbReference type="WBParaSite" id="RSKR_0000496500.1">
    <property type="protein sequence ID" value="RSKR_0000496500.1"/>
    <property type="gene ID" value="RSKR_0000496500"/>
</dbReference>
<sequence length="653" mass="70730">MDILSPSTSIKSDKGAVSGSNYQPQLQSNSKSHYEDEETASSSSSSSGGCSADESELITTNVHQINPKITFQDQQLKNPEMTSIANEMDAKLGDVYPITESSPGLMEMLQRGLLSGAGLDHNLTSILSSSNNKNGPQDIESLFKANGILPPNLAQLTAAMAGPDATTTLTPTTSPTTDLLQNNHLKFDATKSDGQHNELFDNLLFKREQQHRDEREQTASDNTSLPSTSPSSSESPINENNVLTPTSQIKTENILSTFDALTKSNIITDCSNVTLNNTKNNGVNNSPWMRSAGRKKTHPVWKFFRDIKDKNEEGGTSVICLNCDWKGEDKSPNNLKTHLKRVHENDGVYEEFTKALARTPTQPYVKRNRAGGFNNPYGLPNGTPSSNPSMPNGFAGNGTFDSLNLMGMSELLAGKSLSEQEALLKEFNSIKPEMDEPANKKVKTEHGNGFDVGNGGFDLGGQGGLDLESLLSLSNQNFGAANLVNNQGDIDVLGSMNSLLFAAAMNSGNNQNNATQSLLASLAGANQLANLARQPTPVTPLPQMVQQQPQQQGVAPFSLTDEACMKSLMGIAKDMDILIAYRAGNAGDEFTFSKHESGRADYTKKCVVLFETREEIKTCVRMGDNISDVESWTKTDPSQLQWALRGKVQSTLF</sequence>
<evidence type="ECO:0000313" key="1">
    <source>
        <dbReference type="Proteomes" id="UP000095286"/>
    </source>
</evidence>
<protein>
    <submittedName>
        <fullName evidence="2">BED-type domain-containing protein</fullName>
    </submittedName>
</protein>
<name>A0AC35TWN9_9BILA</name>
<proteinExistence type="predicted"/>
<dbReference type="Proteomes" id="UP000095286">
    <property type="component" value="Unplaced"/>
</dbReference>
<reference evidence="2" key="1">
    <citation type="submission" date="2016-11" db="UniProtKB">
        <authorList>
            <consortium name="WormBaseParasite"/>
        </authorList>
    </citation>
    <scope>IDENTIFICATION</scope>
    <source>
        <strain evidence="2">KR3021</strain>
    </source>
</reference>
<organism evidence="1 2">
    <name type="scientific">Rhabditophanes sp. KR3021</name>
    <dbReference type="NCBI Taxonomy" id="114890"/>
    <lineage>
        <taxon>Eukaryota</taxon>
        <taxon>Metazoa</taxon>
        <taxon>Ecdysozoa</taxon>
        <taxon>Nematoda</taxon>
        <taxon>Chromadorea</taxon>
        <taxon>Rhabditida</taxon>
        <taxon>Tylenchina</taxon>
        <taxon>Panagrolaimomorpha</taxon>
        <taxon>Strongyloidoidea</taxon>
        <taxon>Alloionematidae</taxon>
        <taxon>Rhabditophanes</taxon>
    </lineage>
</organism>